<keyword evidence="5" id="KW-1003">Cell membrane</keyword>
<dbReference type="OrthoDB" id="4494341at2759"/>
<reference evidence="16 17" key="1">
    <citation type="submission" date="2014-06" db="EMBL/GenBank/DDBJ databases">
        <title>Evolutionary Origins and Diversification of the Mycorrhizal Mutualists.</title>
        <authorList>
            <consortium name="DOE Joint Genome Institute"/>
            <consortium name="Mycorrhizal Genomics Consortium"/>
            <person name="Kohler A."/>
            <person name="Kuo A."/>
            <person name="Nagy L.G."/>
            <person name="Floudas D."/>
            <person name="Copeland A."/>
            <person name="Barry K.W."/>
            <person name="Cichocki N."/>
            <person name="Veneault-Fourrey C."/>
            <person name="LaButti K."/>
            <person name="Lindquist E.A."/>
            <person name="Lipzen A."/>
            <person name="Lundell T."/>
            <person name="Morin E."/>
            <person name="Murat C."/>
            <person name="Riley R."/>
            <person name="Ohm R."/>
            <person name="Sun H."/>
            <person name="Tunlid A."/>
            <person name="Henrissat B."/>
            <person name="Grigoriev I.V."/>
            <person name="Hibbett D.S."/>
            <person name="Martin F."/>
        </authorList>
    </citation>
    <scope>NUCLEOTIDE SEQUENCE [LARGE SCALE GENOMIC DNA]</scope>
    <source>
        <strain evidence="16 17">SS14</strain>
    </source>
</reference>
<keyword evidence="8 14" id="KW-1133">Transmembrane helix</keyword>
<dbReference type="EMBL" id="KN837169">
    <property type="protein sequence ID" value="KIJ37403.1"/>
    <property type="molecule type" value="Genomic_DNA"/>
</dbReference>
<evidence type="ECO:0000256" key="14">
    <source>
        <dbReference type="SAM" id="Phobius"/>
    </source>
</evidence>
<dbReference type="SUPFAM" id="SSF52343">
    <property type="entry name" value="Ferredoxin reductase-like, C-terminal NADP-linked domain"/>
    <property type="match status" value="1"/>
</dbReference>
<sequence length="419" mass="46248">LNVLHRASGRICLVLLWVHALGRYSNGLSGRNDFTHGWMLAGGIGLISLTLAFVCSLRPIRQSAFDFFFYSHILLILSIILIFERVLTSEFSYNIYIWPGLVAWGFDRTVRFLRVFWVNRIWQGKNRVQATMELLGSDTIRLSCYKKMAWKAGQHMYVSVPGISAAPFEAHPFTIANIPNLDETGTKKVVFLIKARNGFTKRLKDFVDVRGISSVSAFVDGPYGCPPDLSHAETVVLIAGGSGISVTLSLLADLVQSARIDKAVVKRILWVWTVQDISHLRWIPSALHDACANLPPHVFVDLQVFVSSTRGGGTLVQNEPGFNQSFDSPANTSSTGHEKISEKQFYRYTWRYGRPKVPDMLADLVAVSTGRMSVVVAGPPGLTQAVRGVLRGDLASTSSVLRGGPLIELHTESFGTVRG</sequence>
<dbReference type="Pfam" id="PF08022">
    <property type="entry name" value="FAD_binding_8"/>
    <property type="match status" value="1"/>
</dbReference>
<evidence type="ECO:0000313" key="16">
    <source>
        <dbReference type="EMBL" id="KIJ37403.1"/>
    </source>
</evidence>
<gene>
    <name evidence="16" type="ORF">M422DRAFT_177959</name>
</gene>
<comment type="catalytic activity">
    <reaction evidence="13">
        <text>2 a Fe(II)-siderophore + NADP(+) + H(+) = 2 a Fe(III)-siderophore + NADPH</text>
        <dbReference type="Rhea" id="RHEA:28795"/>
        <dbReference type="Rhea" id="RHEA-COMP:11342"/>
        <dbReference type="Rhea" id="RHEA-COMP:11344"/>
        <dbReference type="ChEBI" id="CHEBI:15378"/>
        <dbReference type="ChEBI" id="CHEBI:29033"/>
        <dbReference type="ChEBI" id="CHEBI:29034"/>
        <dbReference type="ChEBI" id="CHEBI:57783"/>
        <dbReference type="ChEBI" id="CHEBI:58349"/>
        <dbReference type="EC" id="1.16.1.9"/>
    </reaction>
</comment>
<evidence type="ECO:0000256" key="11">
    <source>
        <dbReference type="ARBA" id="ARBA00023136"/>
    </source>
</evidence>
<evidence type="ECO:0000259" key="15">
    <source>
        <dbReference type="PROSITE" id="PS51384"/>
    </source>
</evidence>
<keyword evidence="4" id="KW-0813">Transport</keyword>
<feature type="transmembrane region" description="Helical" evidence="14">
    <location>
        <begin position="64"/>
        <end position="83"/>
    </location>
</feature>
<evidence type="ECO:0000256" key="3">
    <source>
        <dbReference type="ARBA" id="ARBA00012668"/>
    </source>
</evidence>
<accession>A0A0C9U3K5</accession>
<organism evidence="16 17">
    <name type="scientific">Sphaerobolus stellatus (strain SS14)</name>
    <dbReference type="NCBI Taxonomy" id="990650"/>
    <lineage>
        <taxon>Eukaryota</taxon>
        <taxon>Fungi</taxon>
        <taxon>Dikarya</taxon>
        <taxon>Basidiomycota</taxon>
        <taxon>Agaricomycotina</taxon>
        <taxon>Agaricomycetes</taxon>
        <taxon>Phallomycetidae</taxon>
        <taxon>Geastrales</taxon>
        <taxon>Sphaerobolaceae</taxon>
        <taxon>Sphaerobolus</taxon>
    </lineage>
</organism>
<dbReference type="InterPro" id="IPR039261">
    <property type="entry name" value="FNR_nucleotide-bd"/>
</dbReference>
<dbReference type="PANTHER" id="PTHR32361:SF9">
    <property type="entry name" value="FERRIC REDUCTASE TRANSMEMBRANE COMPONENT 3-RELATED"/>
    <property type="match status" value="1"/>
</dbReference>
<keyword evidence="12" id="KW-0325">Glycoprotein</keyword>
<feature type="non-terminal residue" evidence="16">
    <location>
        <position position="419"/>
    </location>
</feature>
<evidence type="ECO:0000256" key="2">
    <source>
        <dbReference type="ARBA" id="ARBA00006278"/>
    </source>
</evidence>
<dbReference type="Proteomes" id="UP000054279">
    <property type="component" value="Unassembled WGS sequence"/>
</dbReference>
<dbReference type="GO" id="GO:0006879">
    <property type="term" value="P:intracellular iron ion homeostasis"/>
    <property type="evidence" value="ECO:0007669"/>
    <property type="project" value="TreeGrafter"/>
</dbReference>
<feature type="domain" description="FAD-binding FR-type" evidence="15">
    <location>
        <begin position="108"/>
        <end position="229"/>
    </location>
</feature>
<proteinExistence type="inferred from homology"/>
<protein>
    <recommendedName>
        <fullName evidence="3">ferric-chelate reductase (NADPH)</fullName>
        <ecNumber evidence="3">1.16.1.9</ecNumber>
    </recommendedName>
</protein>
<evidence type="ECO:0000256" key="10">
    <source>
        <dbReference type="ARBA" id="ARBA00023065"/>
    </source>
</evidence>
<dbReference type="AlphaFoldDB" id="A0A0C9U3K5"/>
<feature type="transmembrane region" description="Helical" evidence="14">
    <location>
        <begin position="37"/>
        <end position="57"/>
    </location>
</feature>
<keyword evidence="11 14" id="KW-0472">Membrane</keyword>
<keyword evidence="10" id="KW-0406">Ion transport</keyword>
<evidence type="ECO:0000256" key="9">
    <source>
        <dbReference type="ARBA" id="ARBA00023002"/>
    </source>
</evidence>
<evidence type="ECO:0000256" key="6">
    <source>
        <dbReference type="ARBA" id="ARBA00022692"/>
    </source>
</evidence>
<dbReference type="GO" id="GO:0006826">
    <property type="term" value="P:iron ion transport"/>
    <property type="evidence" value="ECO:0007669"/>
    <property type="project" value="UniProtKB-ARBA"/>
</dbReference>
<dbReference type="InterPro" id="IPR013130">
    <property type="entry name" value="Fe3_Rdtase_TM_dom"/>
</dbReference>
<dbReference type="HOGENOM" id="CLU_010365_6_1_1"/>
<keyword evidence="9" id="KW-0560">Oxidoreductase</keyword>
<dbReference type="SFLD" id="SFLDS00052">
    <property type="entry name" value="Ferric_Reductase_Domain"/>
    <property type="match status" value="1"/>
</dbReference>
<dbReference type="InterPro" id="IPR013121">
    <property type="entry name" value="Fe_red_NAD-bd_6"/>
</dbReference>
<dbReference type="GO" id="GO:0005886">
    <property type="term" value="C:plasma membrane"/>
    <property type="evidence" value="ECO:0007669"/>
    <property type="project" value="UniProtKB-SubCell"/>
</dbReference>
<dbReference type="CDD" id="cd06186">
    <property type="entry name" value="NOX_Duox_like_FAD_NADP"/>
    <property type="match status" value="1"/>
</dbReference>
<dbReference type="InterPro" id="IPR013112">
    <property type="entry name" value="FAD-bd_8"/>
</dbReference>
<dbReference type="Gene3D" id="3.40.50.80">
    <property type="entry name" value="Nucleotide-binding domain of ferredoxin-NADP reductase (FNR) module"/>
    <property type="match status" value="1"/>
</dbReference>
<evidence type="ECO:0000256" key="8">
    <source>
        <dbReference type="ARBA" id="ARBA00022989"/>
    </source>
</evidence>
<evidence type="ECO:0000256" key="5">
    <source>
        <dbReference type="ARBA" id="ARBA00022475"/>
    </source>
</evidence>
<dbReference type="SUPFAM" id="SSF63380">
    <property type="entry name" value="Riboflavin synthase domain-like"/>
    <property type="match status" value="1"/>
</dbReference>
<dbReference type="SFLD" id="SFLDG01168">
    <property type="entry name" value="Ferric_reductase_subgroup_(FRE"/>
    <property type="match status" value="1"/>
</dbReference>
<dbReference type="Pfam" id="PF01794">
    <property type="entry name" value="Ferric_reduct"/>
    <property type="match status" value="1"/>
</dbReference>
<dbReference type="GO" id="GO:0015677">
    <property type="term" value="P:copper ion import"/>
    <property type="evidence" value="ECO:0007669"/>
    <property type="project" value="TreeGrafter"/>
</dbReference>
<evidence type="ECO:0000256" key="4">
    <source>
        <dbReference type="ARBA" id="ARBA00022448"/>
    </source>
</evidence>
<dbReference type="InterPro" id="IPR051410">
    <property type="entry name" value="Ferric/Cupric_Reductase"/>
</dbReference>
<evidence type="ECO:0000313" key="17">
    <source>
        <dbReference type="Proteomes" id="UP000054279"/>
    </source>
</evidence>
<evidence type="ECO:0000256" key="12">
    <source>
        <dbReference type="ARBA" id="ARBA00023180"/>
    </source>
</evidence>
<dbReference type="GO" id="GO:0052851">
    <property type="term" value="F:ferric-chelate reductase (NADPH) activity"/>
    <property type="evidence" value="ECO:0007669"/>
    <property type="project" value="UniProtKB-EC"/>
</dbReference>
<dbReference type="PANTHER" id="PTHR32361">
    <property type="entry name" value="FERRIC/CUPRIC REDUCTASE TRANSMEMBRANE COMPONENT"/>
    <property type="match status" value="1"/>
</dbReference>
<dbReference type="Pfam" id="PF08030">
    <property type="entry name" value="NAD_binding_6"/>
    <property type="match status" value="1"/>
</dbReference>
<name>A0A0C9U3K5_SPHS4</name>
<evidence type="ECO:0000256" key="1">
    <source>
        <dbReference type="ARBA" id="ARBA00004651"/>
    </source>
</evidence>
<evidence type="ECO:0000256" key="7">
    <source>
        <dbReference type="ARBA" id="ARBA00022982"/>
    </source>
</evidence>
<comment type="subcellular location">
    <subcellularLocation>
        <location evidence="1">Cell membrane</location>
        <topology evidence="1">Multi-pass membrane protein</topology>
    </subcellularLocation>
</comment>
<dbReference type="InterPro" id="IPR017938">
    <property type="entry name" value="Riboflavin_synthase-like_b-brl"/>
</dbReference>
<evidence type="ECO:0000256" key="13">
    <source>
        <dbReference type="ARBA" id="ARBA00048483"/>
    </source>
</evidence>
<keyword evidence="17" id="KW-1185">Reference proteome</keyword>
<dbReference type="InterPro" id="IPR017927">
    <property type="entry name" value="FAD-bd_FR_type"/>
</dbReference>
<dbReference type="PROSITE" id="PS51384">
    <property type="entry name" value="FAD_FR"/>
    <property type="match status" value="1"/>
</dbReference>
<keyword evidence="7" id="KW-0249">Electron transport</keyword>
<dbReference type="EC" id="1.16.1.9" evidence="3"/>
<comment type="similarity">
    <text evidence="2">Belongs to the ferric reductase (FRE) family.</text>
</comment>
<keyword evidence="6 14" id="KW-0812">Transmembrane</keyword>